<dbReference type="Pfam" id="PF04542">
    <property type="entry name" value="Sigma70_r2"/>
    <property type="match status" value="1"/>
</dbReference>
<protein>
    <submittedName>
        <fullName evidence="8">Sigma-70 family RNA polymerase sigma factor</fullName>
    </submittedName>
</protein>
<accession>A0ABV2ZFX1</accession>
<dbReference type="Gene3D" id="3.10.450.50">
    <property type="match status" value="1"/>
</dbReference>
<comment type="subunit">
    <text evidence="2">Interacts transiently with the RNA polymerase catalytic core formed by RpoA, RpoB, RpoC and RpoZ (2 alpha, 1 beta, 1 beta' and 1 omega subunit) to form the RNA polymerase holoenzyme that can initiate transcription.</text>
</comment>
<evidence type="ECO:0000256" key="1">
    <source>
        <dbReference type="ARBA" id="ARBA00010641"/>
    </source>
</evidence>
<evidence type="ECO:0000256" key="4">
    <source>
        <dbReference type="ARBA" id="ARBA00023082"/>
    </source>
</evidence>
<evidence type="ECO:0000256" key="2">
    <source>
        <dbReference type="ARBA" id="ARBA00011344"/>
    </source>
</evidence>
<name>A0ABV2ZFX1_9ACTN</name>
<dbReference type="PANTHER" id="PTHR30173">
    <property type="entry name" value="SIGMA 19 FACTOR"/>
    <property type="match status" value="1"/>
</dbReference>
<dbReference type="InterPro" id="IPR013324">
    <property type="entry name" value="RNA_pol_sigma_r3/r4-like"/>
</dbReference>
<comment type="similarity">
    <text evidence="1">Belongs to the sigma-70 factor family. ECF subfamily.</text>
</comment>
<dbReference type="Pfam" id="PF08281">
    <property type="entry name" value="Sigma70_r4_2"/>
    <property type="match status" value="1"/>
</dbReference>
<dbReference type="SUPFAM" id="SSF88659">
    <property type="entry name" value="Sigma3 and sigma4 domains of RNA polymerase sigma factors"/>
    <property type="match status" value="1"/>
</dbReference>
<gene>
    <name evidence="8" type="ORF">AB0E89_12825</name>
</gene>
<dbReference type="InterPro" id="IPR013249">
    <property type="entry name" value="RNA_pol_sigma70_r4_t2"/>
</dbReference>
<dbReference type="InterPro" id="IPR036388">
    <property type="entry name" value="WH-like_DNA-bd_sf"/>
</dbReference>
<keyword evidence="9" id="KW-1185">Reference proteome</keyword>
<dbReference type="RefSeq" id="WP_334578946.1">
    <property type="nucleotide sequence ID" value="NZ_JBEZVE010000006.1"/>
</dbReference>
<dbReference type="EMBL" id="JBEZVE010000006">
    <property type="protein sequence ID" value="MEU3781448.1"/>
    <property type="molecule type" value="Genomic_DNA"/>
</dbReference>
<evidence type="ECO:0000256" key="5">
    <source>
        <dbReference type="ARBA" id="ARBA00023163"/>
    </source>
</evidence>
<dbReference type="SUPFAM" id="SSF54427">
    <property type="entry name" value="NTF2-like"/>
    <property type="match status" value="1"/>
</dbReference>
<dbReference type="NCBIfam" id="TIGR02937">
    <property type="entry name" value="sigma70-ECF"/>
    <property type="match status" value="1"/>
</dbReference>
<keyword evidence="5" id="KW-0804">Transcription</keyword>
<sequence length="305" mass="32273">MATGDDDFLADSFEAHRGRLRAVAHRMLGSAAEADDAVQEAWVRLSRSESGEIDNLAGWLTTVVGRVCLDMLRSRRSRGEEPLENWASDRTDPSAVPGPVAPAAVTASSAVSDPAQDALLADSVGVALLVVLDTLTPAERLAFVLHDLFGVEYEEVAGIVDRTPEAARQLASRARRRVRGAEEPDVDRVRQRKVVDAFLAAAREGDFDGLLAVLDPDVVARSGAGVTTGAAAVARGASSFARLADVARPALVDGATGLAVLVDGRVERALAFTFVRGGRIALIDVTADPEHLSRLEVTLLRHGDS</sequence>
<dbReference type="Proteomes" id="UP001550739">
    <property type="component" value="Unassembled WGS sequence"/>
</dbReference>
<evidence type="ECO:0000313" key="8">
    <source>
        <dbReference type="EMBL" id="MEU3781448.1"/>
    </source>
</evidence>
<dbReference type="InterPro" id="IPR052704">
    <property type="entry name" value="ECF_Sigma-70_Domain"/>
</dbReference>
<feature type="domain" description="RNA polymerase sigma-70 region 2" evidence="6">
    <location>
        <begin position="13"/>
        <end position="77"/>
    </location>
</feature>
<evidence type="ECO:0000256" key="3">
    <source>
        <dbReference type="ARBA" id="ARBA00023015"/>
    </source>
</evidence>
<evidence type="ECO:0000259" key="6">
    <source>
        <dbReference type="Pfam" id="PF04542"/>
    </source>
</evidence>
<dbReference type="SUPFAM" id="SSF88946">
    <property type="entry name" value="Sigma2 domain of RNA polymerase sigma factors"/>
    <property type="match status" value="1"/>
</dbReference>
<dbReference type="Gene3D" id="1.10.10.10">
    <property type="entry name" value="Winged helix-like DNA-binding domain superfamily/Winged helix DNA-binding domain"/>
    <property type="match status" value="1"/>
</dbReference>
<keyword evidence="3" id="KW-0805">Transcription regulation</keyword>
<reference evidence="8 9" key="1">
    <citation type="submission" date="2024-06" db="EMBL/GenBank/DDBJ databases">
        <title>The Natural Products Discovery Center: Release of the First 8490 Sequenced Strains for Exploring Actinobacteria Biosynthetic Diversity.</title>
        <authorList>
            <person name="Kalkreuter E."/>
            <person name="Kautsar S.A."/>
            <person name="Yang D."/>
            <person name="Bader C.D."/>
            <person name="Teijaro C.N."/>
            <person name="Fluegel L."/>
            <person name="Davis C.M."/>
            <person name="Simpson J.R."/>
            <person name="Lauterbach L."/>
            <person name="Steele A.D."/>
            <person name="Gui C."/>
            <person name="Meng S."/>
            <person name="Li G."/>
            <person name="Viehrig K."/>
            <person name="Ye F."/>
            <person name="Su P."/>
            <person name="Kiefer A.F."/>
            <person name="Nichols A."/>
            <person name="Cepeda A.J."/>
            <person name="Yan W."/>
            <person name="Fan B."/>
            <person name="Jiang Y."/>
            <person name="Adhikari A."/>
            <person name="Zheng C.-J."/>
            <person name="Schuster L."/>
            <person name="Cowan T.M."/>
            <person name="Smanski M.J."/>
            <person name="Chevrette M.G."/>
            <person name="De Carvalho L.P.S."/>
            <person name="Shen B."/>
        </authorList>
    </citation>
    <scope>NUCLEOTIDE SEQUENCE [LARGE SCALE GENOMIC DNA]</scope>
    <source>
        <strain evidence="8 9">NPDC033843</strain>
    </source>
</reference>
<dbReference type="InterPro" id="IPR032710">
    <property type="entry name" value="NTF2-like_dom_sf"/>
</dbReference>
<organism evidence="8 9">
    <name type="scientific">Streptomyces sp. 900129855</name>
    <dbReference type="NCBI Taxonomy" id="3155129"/>
    <lineage>
        <taxon>Bacteria</taxon>
        <taxon>Bacillati</taxon>
        <taxon>Actinomycetota</taxon>
        <taxon>Actinomycetes</taxon>
        <taxon>Kitasatosporales</taxon>
        <taxon>Streptomycetaceae</taxon>
        <taxon>Streptomyces</taxon>
    </lineage>
</organism>
<dbReference type="Gene3D" id="1.10.1740.10">
    <property type="match status" value="1"/>
</dbReference>
<dbReference type="InterPro" id="IPR007627">
    <property type="entry name" value="RNA_pol_sigma70_r2"/>
</dbReference>
<comment type="caution">
    <text evidence="8">The sequence shown here is derived from an EMBL/GenBank/DDBJ whole genome shotgun (WGS) entry which is preliminary data.</text>
</comment>
<feature type="domain" description="RNA polymerase sigma factor 70 region 4 type 2" evidence="7">
    <location>
        <begin position="127"/>
        <end position="177"/>
    </location>
</feature>
<evidence type="ECO:0000259" key="7">
    <source>
        <dbReference type="Pfam" id="PF08281"/>
    </source>
</evidence>
<dbReference type="InterPro" id="IPR013325">
    <property type="entry name" value="RNA_pol_sigma_r2"/>
</dbReference>
<proteinExistence type="inferred from homology"/>
<dbReference type="InterPro" id="IPR014284">
    <property type="entry name" value="RNA_pol_sigma-70_dom"/>
</dbReference>
<dbReference type="PANTHER" id="PTHR30173:SF43">
    <property type="entry name" value="ECF RNA POLYMERASE SIGMA FACTOR SIGI-RELATED"/>
    <property type="match status" value="1"/>
</dbReference>
<keyword evidence="4" id="KW-0731">Sigma factor</keyword>
<evidence type="ECO:0000313" key="9">
    <source>
        <dbReference type="Proteomes" id="UP001550739"/>
    </source>
</evidence>